<evidence type="ECO:0000256" key="1">
    <source>
        <dbReference type="SAM" id="MobiDB-lite"/>
    </source>
</evidence>
<dbReference type="Proteomes" id="UP001642487">
    <property type="component" value="Chromosome 10"/>
</dbReference>
<dbReference type="EMBL" id="OZ021744">
    <property type="protein sequence ID" value="CAK9311177.1"/>
    <property type="molecule type" value="Genomic_DNA"/>
</dbReference>
<keyword evidence="3" id="KW-1185">Reference proteome</keyword>
<organism evidence="2 3">
    <name type="scientific">Citrullus colocynthis</name>
    <name type="common">colocynth</name>
    <dbReference type="NCBI Taxonomy" id="252529"/>
    <lineage>
        <taxon>Eukaryota</taxon>
        <taxon>Viridiplantae</taxon>
        <taxon>Streptophyta</taxon>
        <taxon>Embryophyta</taxon>
        <taxon>Tracheophyta</taxon>
        <taxon>Spermatophyta</taxon>
        <taxon>Magnoliopsida</taxon>
        <taxon>eudicotyledons</taxon>
        <taxon>Gunneridae</taxon>
        <taxon>Pentapetalae</taxon>
        <taxon>rosids</taxon>
        <taxon>fabids</taxon>
        <taxon>Cucurbitales</taxon>
        <taxon>Cucurbitaceae</taxon>
        <taxon>Benincaseae</taxon>
        <taxon>Citrullus</taxon>
    </lineage>
</organism>
<evidence type="ECO:0000313" key="2">
    <source>
        <dbReference type="EMBL" id="CAK9311177.1"/>
    </source>
</evidence>
<sequence>MPIVSVDFQFPPSAISLHSLRLGHRHHLHSPIIILVGHLISLTSLLTTLLPHPPPLSLLISFRSGDIRHRRLSHSTPSISLTASLSSTPSISSGSQSKLQRASRLAILDF</sequence>
<evidence type="ECO:0000313" key="3">
    <source>
        <dbReference type="Proteomes" id="UP001642487"/>
    </source>
</evidence>
<feature type="compositionally biased region" description="Low complexity" evidence="1">
    <location>
        <begin position="75"/>
        <end position="97"/>
    </location>
</feature>
<accession>A0ABP0XSP2</accession>
<name>A0ABP0XSP2_9ROSI</name>
<protein>
    <submittedName>
        <fullName evidence="2">Uncharacterized protein</fullName>
    </submittedName>
</protein>
<feature type="region of interest" description="Disordered" evidence="1">
    <location>
        <begin position="73"/>
        <end position="102"/>
    </location>
</feature>
<gene>
    <name evidence="2" type="ORF">CITCOLO1_LOCUS2827</name>
</gene>
<proteinExistence type="predicted"/>
<reference evidence="2 3" key="1">
    <citation type="submission" date="2024-03" db="EMBL/GenBank/DDBJ databases">
        <authorList>
            <person name="Gkanogiannis A."/>
            <person name="Becerra Lopez-Lavalle L."/>
        </authorList>
    </citation>
    <scope>NUCLEOTIDE SEQUENCE [LARGE SCALE GENOMIC DNA]</scope>
</reference>